<name>A0A7C9DJ39_OPUST</name>
<accession>A0A7C9DJ39</accession>
<dbReference type="EMBL" id="GISG01136548">
    <property type="protein sequence ID" value="MBA4644102.1"/>
    <property type="molecule type" value="Transcribed_RNA"/>
</dbReference>
<proteinExistence type="predicted"/>
<sequence length="103" mass="11821">MFAYNFSPKLKLSHGHIKLSSHRRRWIDPLLGTINKLEVCTANPTHSSPTKSRPFLAPTNPRRKLIATENMARGLTPADTFIEHRHLIHLTMKSLVIFKLILE</sequence>
<dbReference type="AlphaFoldDB" id="A0A7C9DJ39"/>
<protein>
    <submittedName>
        <fullName evidence="1">Uncharacterized protein</fullName>
    </submittedName>
</protein>
<reference evidence="1" key="1">
    <citation type="journal article" date="2013" name="J. Plant Res.">
        <title>Effect of fungi and light on seed germination of three Opuntia species from semiarid lands of central Mexico.</title>
        <authorList>
            <person name="Delgado-Sanchez P."/>
            <person name="Jimenez-Bremont J.F."/>
            <person name="Guerrero-Gonzalez Mde L."/>
            <person name="Flores J."/>
        </authorList>
    </citation>
    <scope>NUCLEOTIDE SEQUENCE</scope>
    <source>
        <tissue evidence="1">Cladode</tissue>
    </source>
</reference>
<organism evidence="1">
    <name type="scientific">Opuntia streptacantha</name>
    <name type="common">Prickly pear cactus</name>
    <name type="synonym">Opuntia cardona</name>
    <dbReference type="NCBI Taxonomy" id="393608"/>
    <lineage>
        <taxon>Eukaryota</taxon>
        <taxon>Viridiplantae</taxon>
        <taxon>Streptophyta</taxon>
        <taxon>Embryophyta</taxon>
        <taxon>Tracheophyta</taxon>
        <taxon>Spermatophyta</taxon>
        <taxon>Magnoliopsida</taxon>
        <taxon>eudicotyledons</taxon>
        <taxon>Gunneridae</taxon>
        <taxon>Pentapetalae</taxon>
        <taxon>Caryophyllales</taxon>
        <taxon>Cactineae</taxon>
        <taxon>Cactaceae</taxon>
        <taxon>Opuntioideae</taxon>
        <taxon>Opuntia</taxon>
    </lineage>
</organism>
<evidence type="ECO:0000313" key="1">
    <source>
        <dbReference type="EMBL" id="MBA4644102.1"/>
    </source>
</evidence>
<reference evidence="1" key="2">
    <citation type="submission" date="2020-07" db="EMBL/GenBank/DDBJ databases">
        <authorList>
            <person name="Vera ALvarez R."/>
            <person name="Arias-Moreno D.M."/>
            <person name="Jimenez-Jacinto V."/>
            <person name="Jimenez-Bremont J.F."/>
            <person name="Swaminathan K."/>
            <person name="Moose S.P."/>
            <person name="Guerrero-Gonzalez M.L."/>
            <person name="Marino-Ramirez L."/>
            <person name="Landsman D."/>
            <person name="Rodriguez-Kessler M."/>
            <person name="Delgado-Sanchez P."/>
        </authorList>
    </citation>
    <scope>NUCLEOTIDE SEQUENCE</scope>
    <source>
        <tissue evidence="1">Cladode</tissue>
    </source>
</reference>